<proteinExistence type="predicted"/>
<dbReference type="InterPro" id="IPR041561">
    <property type="entry name" value="PglD_N"/>
</dbReference>
<sequence>MKRQYIYGAGALAREIYSTILCLNKSQAVAKFNIEAFVVDQAYFNEQDNLLMGIPVISETIFSNEEWGNCEFVIGIGESLVREKIYKKIVSKGSTLMETIIHPNALVIQGSSTAIGSYIAPNTTISIDTIIGENVIINQNCSIGHDCNIQDNSVISPGVILSGHVSIGRSSFVGSGAVILPKVNIGEYCIIGANVTLNKDLSANNKLLQVTRNIAVPIE</sequence>
<reference evidence="3 4" key="1">
    <citation type="submission" date="2020-01" db="EMBL/GenBank/DDBJ databases">
        <authorList>
            <person name="Liu G."/>
            <person name="Liu B."/>
        </authorList>
    </citation>
    <scope>NUCLEOTIDE SEQUENCE [LARGE SCALE GENOMIC DNA]</scope>
    <source>
        <strain evidence="3 4">FJAT-51161</strain>
    </source>
</reference>
<dbReference type="PANTHER" id="PTHR43300">
    <property type="entry name" value="ACETYLTRANSFERASE"/>
    <property type="match status" value="1"/>
</dbReference>
<dbReference type="Gene3D" id="2.160.10.10">
    <property type="entry name" value="Hexapeptide repeat proteins"/>
    <property type="match status" value="1"/>
</dbReference>
<dbReference type="Pfam" id="PF25087">
    <property type="entry name" value="GMPPB_C"/>
    <property type="match status" value="1"/>
</dbReference>
<dbReference type="CDD" id="cd03360">
    <property type="entry name" value="LbH_AT_putative"/>
    <property type="match status" value="1"/>
</dbReference>
<dbReference type="InterPro" id="IPR011004">
    <property type="entry name" value="Trimer_LpxA-like_sf"/>
</dbReference>
<evidence type="ECO:0000259" key="1">
    <source>
        <dbReference type="Pfam" id="PF17836"/>
    </source>
</evidence>
<dbReference type="Pfam" id="PF17836">
    <property type="entry name" value="PglD_N"/>
    <property type="match status" value="1"/>
</dbReference>
<feature type="domain" description="PglD N-terminal" evidence="1">
    <location>
        <begin position="5"/>
        <end position="89"/>
    </location>
</feature>
<dbReference type="InterPro" id="IPR050179">
    <property type="entry name" value="Trans_hexapeptide_repeat"/>
</dbReference>
<gene>
    <name evidence="3" type="ORF">FJQ98_04070</name>
</gene>
<protein>
    <submittedName>
        <fullName evidence="3">Acetyltransferase</fullName>
    </submittedName>
</protein>
<organism evidence="3 4">
    <name type="scientific">Lysinibacillus agricola</name>
    <dbReference type="NCBI Taxonomy" id="2590012"/>
    <lineage>
        <taxon>Bacteria</taxon>
        <taxon>Bacillati</taxon>
        <taxon>Bacillota</taxon>
        <taxon>Bacilli</taxon>
        <taxon>Bacillales</taxon>
        <taxon>Bacillaceae</taxon>
        <taxon>Lysinibacillus</taxon>
    </lineage>
</organism>
<dbReference type="Gene3D" id="3.40.50.20">
    <property type="match status" value="1"/>
</dbReference>
<evidence type="ECO:0000313" key="4">
    <source>
        <dbReference type="Proteomes" id="UP000596049"/>
    </source>
</evidence>
<name>A0ABX7ATF6_9BACI</name>
<evidence type="ECO:0000259" key="2">
    <source>
        <dbReference type="Pfam" id="PF25087"/>
    </source>
</evidence>
<feature type="domain" description="Mannose-1-phosphate guanyltransferase C-terminal" evidence="2">
    <location>
        <begin position="118"/>
        <end position="208"/>
    </location>
</feature>
<keyword evidence="4" id="KW-1185">Reference proteome</keyword>
<dbReference type="EMBL" id="CP067341">
    <property type="protein sequence ID" value="QQP13257.1"/>
    <property type="molecule type" value="Genomic_DNA"/>
</dbReference>
<dbReference type="InterPro" id="IPR056729">
    <property type="entry name" value="GMPPB_C"/>
</dbReference>
<dbReference type="SUPFAM" id="SSF51161">
    <property type="entry name" value="Trimeric LpxA-like enzymes"/>
    <property type="match status" value="1"/>
</dbReference>
<dbReference type="InterPro" id="IPR020019">
    <property type="entry name" value="AcTrfase_PglD-like"/>
</dbReference>
<dbReference type="RefSeq" id="WP_053596371.1">
    <property type="nucleotide sequence ID" value="NZ_CP067341.1"/>
</dbReference>
<accession>A0ABX7ATF6</accession>
<evidence type="ECO:0000313" key="3">
    <source>
        <dbReference type="EMBL" id="QQP13257.1"/>
    </source>
</evidence>
<dbReference type="Proteomes" id="UP000596049">
    <property type="component" value="Chromosome"/>
</dbReference>
<dbReference type="PANTHER" id="PTHR43300:SF7">
    <property type="entry name" value="UDP-N-ACETYLBACILLOSAMINE N-ACETYLTRANSFERASE"/>
    <property type="match status" value="1"/>
</dbReference>